<dbReference type="SUPFAM" id="SSF52402">
    <property type="entry name" value="Adenine nucleotide alpha hydrolases-like"/>
    <property type="match status" value="1"/>
</dbReference>
<organism evidence="12 13">
    <name type="scientific">Candidatus Desulfatibia vada</name>
    <dbReference type="NCBI Taxonomy" id="2841696"/>
    <lineage>
        <taxon>Bacteria</taxon>
        <taxon>Pseudomonadati</taxon>
        <taxon>Thermodesulfobacteriota</taxon>
        <taxon>Desulfobacteria</taxon>
        <taxon>Desulfobacterales</taxon>
        <taxon>Desulfobacterales incertae sedis</taxon>
        <taxon>Candidatus Desulfatibia</taxon>
    </lineage>
</organism>
<dbReference type="InterPro" id="IPR006426">
    <property type="entry name" value="Asn_synth_AEB"/>
</dbReference>
<sequence length="512" mass="58170">MSGFAVIYNKKDRLELESMFGLIQHRGPYLSGIFEDKLIAMAQNYLKGDIYGNPDVVLAGGDTQVPAFNAKYPELRICYDGQMGNWQELAPVNGVPDGPFREERLLLQLYQNHGNSMFSHLNDAVFAFVISDGENLFAARDLLGIKTLFYGRKNKRLYFASELKSLVETTDDVYEFPPGHYMDGSGTLTRFAELPQSPPAILEDDLDEITATIRDIIQRSFHNRIDFNVPTGSLLSGGIDSSVIAYLASAAYRKKFGNEQRLKTFALGVGESEDIEYARLMANHIDSDHHELIVKLDQLLELIPEVIRCLESFDPSLVRSSVSNYLISKYAKEKGIEVLLSGEGGDEVFCGYMYLKEFPIEELFARQMECIGFLHNNASLRLDRMNLCNSLRVVAPLISGELLNYAMTLPPEYKQKPDGDQKIEKWIFRKAFENVLPEEIVWRLKQEFSQGSGSADVLPKYFEETINDEELLEAQKSFPIIRSKEELYYFKIFKKHFGGGRAVDTVGQWIRL</sequence>
<dbReference type="EC" id="6.3.5.4" evidence="2"/>
<evidence type="ECO:0000313" key="13">
    <source>
        <dbReference type="Proteomes" id="UP000605201"/>
    </source>
</evidence>
<evidence type="ECO:0000256" key="6">
    <source>
        <dbReference type="ARBA" id="ARBA00022840"/>
    </source>
</evidence>
<evidence type="ECO:0000259" key="11">
    <source>
        <dbReference type="PROSITE" id="PS51278"/>
    </source>
</evidence>
<evidence type="ECO:0000256" key="4">
    <source>
        <dbReference type="ARBA" id="ARBA00022605"/>
    </source>
</evidence>
<dbReference type="Pfam" id="PF00733">
    <property type="entry name" value="Asn_synthase"/>
    <property type="match status" value="2"/>
</dbReference>
<keyword evidence="5" id="KW-0547">Nucleotide-binding</keyword>
<keyword evidence="4" id="KW-0028">Amino-acid biosynthesis</keyword>
<evidence type="ECO:0000256" key="10">
    <source>
        <dbReference type="PIRSR" id="PIRSR001589-3"/>
    </source>
</evidence>
<accession>A0A8J6P2P6</accession>
<comment type="caution">
    <text evidence="12">The sequence shown here is derived from an EMBL/GenBank/DDBJ whole genome shotgun (WGS) entry which is preliminary data.</text>
</comment>
<evidence type="ECO:0000256" key="9">
    <source>
        <dbReference type="ARBA" id="ARBA00048741"/>
    </source>
</evidence>
<dbReference type="PANTHER" id="PTHR11772:SF23">
    <property type="entry name" value="ASPARAGINE SYNTHETASE [GLUTAMINE-HYDROLYZING]"/>
    <property type="match status" value="1"/>
</dbReference>
<evidence type="ECO:0000256" key="5">
    <source>
        <dbReference type="ARBA" id="ARBA00022741"/>
    </source>
</evidence>
<dbReference type="CDD" id="cd01991">
    <property type="entry name" value="Asn_synthase_B_C"/>
    <property type="match status" value="1"/>
</dbReference>
<dbReference type="Proteomes" id="UP000605201">
    <property type="component" value="Unassembled WGS sequence"/>
</dbReference>
<dbReference type="GO" id="GO:0005829">
    <property type="term" value="C:cytosol"/>
    <property type="evidence" value="ECO:0007669"/>
    <property type="project" value="TreeGrafter"/>
</dbReference>
<dbReference type="EMBL" id="JACNIG010000290">
    <property type="protein sequence ID" value="MBC8433323.1"/>
    <property type="molecule type" value="Genomic_DNA"/>
</dbReference>
<feature type="domain" description="Glutamine amidotransferase type-2" evidence="11">
    <location>
        <begin position="1"/>
        <end position="187"/>
    </location>
</feature>
<evidence type="ECO:0000256" key="7">
    <source>
        <dbReference type="ARBA" id="ARBA00022888"/>
    </source>
</evidence>
<dbReference type="Gene3D" id="3.60.20.10">
    <property type="entry name" value="Glutamine Phosphoribosylpyrophosphate, subunit 1, domain 1"/>
    <property type="match status" value="1"/>
</dbReference>
<dbReference type="GO" id="GO:0005524">
    <property type="term" value="F:ATP binding"/>
    <property type="evidence" value="ECO:0007669"/>
    <property type="project" value="UniProtKB-KW"/>
</dbReference>
<proteinExistence type="predicted"/>
<dbReference type="GO" id="GO:0004066">
    <property type="term" value="F:asparagine synthase (glutamine-hydrolyzing) activity"/>
    <property type="evidence" value="ECO:0007669"/>
    <property type="project" value="UniProtKB-EC"/>
</dbReference>
<protein>
    <recommendedName>
        <fullName evidence="2">asparagine synthase (glutamine-hydrolyzing)</fullName>
        <ecNumber evidence="2">6.3.5.4</ecNumber>
    </recommendedName>
    <alternativeName>
        <fullName evidence="8">Glutamine-dependent asparagine synthetase</fullName>
    </alternativeName>
</protein>
<evidence type="ECO:0000313" key="12">
    <source>
        <dbReference type="EMBL" id="MBC8433323.1"/>
    </source>
</evidence>
<evidence type="ECO:0000256" key="2">
    <source>
        <dbReference type="ARBA" id="ARBA00012737"/>
    </source>
</evidence>
<dbReference type="InterPro" id="IPR029055">
    <property type="entry name" value="Ntn_hydrolases_N"/>
</dbReference>
<dbReference type="InterPro" id="IPR050795">
    <property type="entry name" value="Asn_Synthetase"/>
</dbReference>
<dbReference type="AlphaFoldDB" id="A0A8J6P2P6"/>
<dbReference type="PANTHER" id="PTHR11772">
    <property type="entry name" value="ASPARAGINE SYNTHETASE"/>
    <property type="match status" value="1"/>
</dbReference>
<dbReference type="PIRSF" id="PIRSF001589">
    <property type="entry name" value="Asn_synthetase_glu-h"/>
    <property type="match status" value="1"/>
</dbReference>
<dbReference type="InterPro" id="IPR017932">
    <property type="entry name" value="GATase_2_dom"/>
</dbReference>
<comment type="pathway">
    <text evidence="1">Amino-acid biosynthesis; L-asparagine biosynthesis; L-asparagine from L-aspartate (L-Gln route): step 1/1.</text>
</comment>
<reference evidence="12 13" key="1">
    <citation type="submission" date="2020-08" db="EMBL/GenBank/DDBJ databases">
        <title>Bridging the membrane lipid divide: bacteria of the FCB group superphylum have the potential to synthesize archaeal ether lipids.</title>
        <authorList>
            <person name="Villanueva L."/>
            <person name="Von Meijenfeldt F.A.B."/>
            <person name="Westbye A.B."/>
            <person name="Yadav S."/>
            <person name="Hopmans E.C."/>
            <person name="Dutilh B.E."/>
            <person name="Sinninghe Damste J.S."/>
        </authorList>
    </citation>
    <scope>NUCLEOTIDE SEQUENCE [LARGE SCALE GENOMIC DNA]</scope>
    <source>
        <strain evidence="12">NIOZ-UU17</strain>
    </source>
</reference>
<evidence type="ECO:0000256" key="8">
    <source>
        <dbReference type="ARBA" id="ARBA00030234"/>
    </source>
</evidence>
<dbReference type="InterPro" id="IPR014729">
    <property type="entry name" value="Rossmann-like_a/b/a_fold"/>
</dbReference>
<dbReference type="GO" id="GO:0006529">
    <property type="term" value="P:asparagine biosynthetic process"/>
    <property type="evidence" value="ECO:0007669"/>
    <property type="project" value="UniProtKB-KW"/>
</dbReference>
<dbReference type="InterPro" id="IPR001962">
    <property type="entry name" value="Asn_synthase"/>
</dbReference>
<dbReference type="Pfam" id="PF13537">
    <property type="entry name" value="GATase_7"/>
    <property type="match status" value="1"/>
</dbReference>
<dbReference type="PROSITE" id="PS51278">
    <property type="entry name" value="GATASE_TYPE_2"/>
    <property type="match status" value="1"/>
</dbReference>
<dbReference type="SUPFAM" id="SSF56235">
    <property type="entry name" value="N-terminal nucleophile aminohydrolases (Ntn hydrolases)"/>
    <property type="match status" value="1"/>
</dbReference>
<keyword evidence="7" id="KW-0061">Asparagine biosynthesis</keyword>
<name>A0A8J6P2P6_9BACT</name>
<evidence type="ECO:0000256" key="1">
    <source>
        <dbReference type="ARBA" id="ARBA00005187"/>
    </source>
</evidence>
<evidence type="ECO:0000256" key="3">
    <source>
        <dbReference type="ARBA" id="ARBA00022598"/>
    </source>
</evidence>
<comment type="catalytic activity">
    <reaction evidence="9">
        <text>L-aspartate + L-glutamine + ATP + H2O = L-asparagine + L-glutamate + AMP + diphosphate + H(+)</text>
        <dbReference type="Rhea" id="RHEA:12228"/>
        <dbReference type="ChEBI" id="CHEBI:15377"/>
        <dbReference type="ChEBI" id="CHEBI:15378"/>
        <dbReference type="ChEBI" id="CHEBI:29985"/>
        <dbReference type="ChEBI" id="CHEBI:29991"/>
        <dbReference type="ChEBI" id="CHEBI:30616"/>
        <dbReference type="ChEBI" id="CHEBI:33019"/>
        <dbReference type="ChEBI" id="CHEBI:58048"/>
        <dbReference type="ChEBI" id="CHEBI:58359"/>
        <dbReference type="ChEBI" id="CHEBI:456215"/>
        <dbReference type="EC" id="6.3.5.4"/>
    </reaction>
</comment>
<keyword evidence="3" id="KW-0436">Ligase</keyword>
<dbReference type="Gene3D" id="3.40.50.620">
    <property type="entry name" value="HUPs"/>
    <property type="match status" value="1"/>
</dbReference>
<gene>
    <name evidence="12" type="ORF">H8D96_15540</name>
</gene>
<keyword evidence="6" id="KW-0067">ATP-binding</keyword>
<feature type="site" description="Important for beta-aspartyl-AMP intermediate formation" evidence="10">
    <location>
        <position position="343"/>
    </location>
</feature>